<dbReference type="EC" id="3.1.-.-" evidence="9"/>
<evidence type="ECO:0000256" key="1">
    <source>
        <dbReference type="ARBA" id="ARBA00022722"/>
    </source>
</evidence>
<evidence type="ECO:0000256" key="8">
    <source>
        <dbReference type="ARBA" id="ARBA00023211"/>
    </source>
</evidence>
<accession>A0A485MAN0</accession>
<dbReference type="PANTHER" id="PTHR34353:SF2">
    <property type="entry name" value="CRISPR-ASSOCIATED ENDONUCLEASE CAS1 1"/>
    <property type="match status" value="1"/>
</dbReference>
<gene>
    <name evidence="9" type="primary">cas1</name>
    <name evidence="9" type="ORF">SCFA_3790002</name>
</gene>
<dbReference type="InterPro" id="IPR042206">
    <property type="entry name" value="CRISPR-assoc_Cas1_C"/>
</dbReference>
<keyword evidence="7" id="KW-0238">DNA-binding</keyword>
<keyword evidence="4 9" id="KW-0378">Hydrolase</keyword>
<protein>
    <submittedName>
        <fullName evidence="9">CRISPR-associated endonuclease Cas1</fullName>
        <ecNumber evidence="9">3.1.-.-</ecNumber>
    </submittedName>
</protein>
<keyword evidence="5" id="KW-0460">Magnesium</keyword>
<keyword evidence="6" id="KW-0051">Antiviral defense</keyword>
<dbReference type="CDD" id="cd09634">
    <property type="entry name" value="Cas1_I-II-III"/>
    <property type="match status" value="1"/>
</dbReference>
<evidence type="ECO:0000256" key="6">
    <source>
        <dbReference type="ARBA" id="ARBA00023118"/>
    </source>
</evidence>
<sequence length="335" mass="37712">MELHVTNYGSFLGKKSERLILKENGKVVHEIPFHDLEQVIIDTPGASLSTDVIRECVEHGVQISFLTPSGKPFARLVSPYLTGTVITRRQQLMAFCDERSVLLSKLFVEGKLKNQVNVLKYFAKYRKGVDRGLFESISGLIGQIEQIASSLNTINGNCIDDVRAQLMSVEGRAGNLYWEGVGLLIGDKVDFPGRKHRGAVDPVNSLLNYGYGMLCRQAEGALILAGLDPFGGFLHVDRPGKLSLVYDFVEEFRQQVVDRVVIAMVNKGIAVEMEEGMLSNTTRRDFSERIKERLESQEKYQGKKYKLRTIMQMQARRVATFLRGEAKYRPFVGGW</sequence>
<proteinExistence type="inferred from homology"/>
<name>A0A485MAN0_9ZZZZ</name>
<dbReference type="NCBIfam" id="TIGR00287">
    <property type="entry name" value="cas1"/>
    <property type="match status" value="1"/>
</dbReference>
<keyword evidence="8" id="KW-0464">Manganese</keyword>
<dbReference type="GO" id="GO:0004519">
    <property type="term" value="F:endonuclease activity"/>
    <property type="evidence" value="ECO:0007669"/>
    <property type="project" value="UniProtKB-KW"/>
</dbReference>
<evidence type="ECO:0000256" key="7">
    <source>
        <dbReference type="ARBA" id="ARBA00023125"/>
    </source>
</evidence>
<dbReference type="GO" id="GO:0003677">
    <property type="term" value="F:DNA binding"/>
    <property type="evidence" value="ECO:0007669"/>
    <property type="project" value="UniProtKB-KW"/>
</dbReference>
<dbReference type="InterPro" id="IPR042211">
    <property type="entry name" value="CRISPR-assoc_Cas1_N"/>
</dbReference>
<dbReference type="AlphaFoldDB" id="A0A485MAN0"/>
<keyword evidence="1" id="KW-0540">Nuclease</keyword>
<organism evidence="9">
    <name type="scientific">anaerobic digester metagenome</name>
    <dbReference type="NCBI Taxonomy" id="1263854"/>
    <lineage>
        <taxon>unclassified sequences</taxon>
        <taxon>metagenomes</taxon>
        <taxon>ecological metagenomes</taxon>
    </lineage>
</organism>
<dbReference type="InterPro" id="IPR050646">
    <property type="entry name" value="Cas1"/>
</dbReference>
<dbReference type="HAMAP" id="MF_01470">
    <property type="entry name" value="Cas1"/>
    <property type="match status" value="1"/>
</dbReference>
<dbReference type="Pfam" id="PF01867">
    <property type="entry name" value="Cas_Cas1"/>
    <property type="match status" value="1"/>
</dbReference>
<dbReference type="Gene3D" id="1.20.120.920">
    <property type="entry name" value="CRISPR-associated endonuclease Cas1, C-terminal domain"/>
    <property type="match status" value="1"/>
</dbReference>
<reference evidence="9" key="1">
    <citation type="submission" date="2019-03" db="EMBL/GenBank/DDBJ databases">
        <authorList>
            <person name="Hao L."/>
        </authorList>
    </citation>
    <scope>NUCLEOTIDE SEQUENCE</scope>
</reference>
<dbReference type="InterPro" id="IPR002729">
    <property type="entry name" value="CRISPR-assoc_Cas1"/>
</dbReference>
<keyword evidence="3 9" id="KW-0255">Endonuclease</keyword>
<evidence type="ECO:0000256" key="4">
    <source>
        <dbReference type="ARBA" id="ARBA00022801"/>
    </source>
</evidence>
<dbReference type="GO" id="GO:0043571">
    <property type="term" value="P:maintenance of CRISPR repeat elements"/>
    <property type="evidence" value="ECO:0007669"/>
    <property type="project" value="InterPro"/>
</dbReference>
<evidence type="ECO:0000313" key="9">
    <source>
        <dbReference type="EMBL" id="VFU17853.1"/>
    </source>
</evidence>
<evidence type="ECO:0000256" key="5">
    <source>
        <dbReference type="ARBA" id="ARBA00022842"/>
    </source>
</evidence>
<dbReference type="Gene3D" id="3.100.10.20">
    <property type="entry name" value="CRISPR-associated endonuclease Cas1, N-terminal domain"/>
    <property type="match status" value="1"/>
</dbReference>
<dbReference type="GO" id="GO:0016787">
    <property type="term" value="F:hydrolase activity"/>
    <property type="evidence" value="ECO:0007669"/>
    <property type="project" value="UniProtKB-KW"/>
</dbReference>
<evidence type="ECO:0000256" key="3">
    <source>
        <dbReference type="ARBA" id="ARBA00022759"/>
    </source>
</evidence>
<dbReference type="GO" id="GO:0046872">
    <property type="term" value="F:metal ion binding"/>
    <property type="evidence" value="ECO:0007669"/>
    <property type="project" value="UniProtKB-KW"/>
</dbReference>
<keyword evidence="2" id="KW-0479">Metal-binding</keyword>
<dbReference type="PANTHER" id="PTHR34353">
    <property type="entry name" value="CRISPR-ASSOCIATED ENDONUCLEASE CAS1 1"/>
    <property type="match status" value="1"/>
</dbReference>
<evidence type="ECO:0000256" key="2">
    <source>
        <dbReference type="ARBA" id="ARBA00022723"/>
    </source>
</evidence>
<dbReference type="GO" id="GO:0051607">
    <property type="term" value="P:defense response to virus"/>
    <property type="evidence" value="ECO:0007669"/>
    <property type="project" value="UniProtKB-KW"/>
</dbReference>
<dbReference type="EMBL" id="CAADRN010000311">
    <property type="protein sequence ID" value="VFU17853.1"/>
    <property type="molecule type" value="Genomic_DNA"/>
</dbReference>